<dbReference type="PANTHER" id="PTHR42964">
    <property type="entry name" value="ENOYL-COA HYDRATASE"/>
    <property type="match status" value="1"/>
</dbReference>
<dbReference type="InterPro" id="IPR001753">
    <property type="entry name" value="Enoyl-CoA_hydra/iso"/>
</dbReference>
<name>A0A832EKF8_9BACT</name>
<comment type="similarity">
    <text evidence="1 2">Belongs to the enoyl-CoA hydratase/isomerase family.</text>
</comment>
<evidence type="ECO:0000256" key="1">
    <source>
        <dbReference type="ARBA" id="ARBA00005254"/>
    </source>
</evidence>
<gene>
    <name evidence="3" type="ORF">ENS06_14770</name>
</gene>
<dbReference type="InterPro" id="IPR051683">
    <property type="entry name" value="Enoyl-CoA_Hydratase/Isomerase"/>
</dbReference>
<dbReference type="PROSITE" id="PS00166">
    <property type="entry name" value="ENOYL_COA_HYDRATASE"/>
    <property type="match status" value="1"/>
</dbReference>
<protein>
    <submittedName>
        <fullName evidence="3">Enoyl-CoA hydratase/isomerase family protein</fullName>
    </submittedName>
</protein>
<evidence type="ECO:0000256" key="2">
    <source>
        <dbReference type="RuleBase" id="RU003707"/>
    </source>
</evidence>
<dbReference type="InterPro" id="IPR018376">
    <property type="entry name" value="Enoyl-CoA_hyd/isom_CS"/>
</dbReference>
<accession>A0A832EKF8</accession>
<dbReference type="InterPro" id="IPR029045">
    <property type="entry name" value="ClpP/crotonase-like_dom_sf"/>
</dbReference>
<dbReference type="AlphaFoldDB" id="A0A832EKF8"/>
<organism evidence="3">
    <name type="scientific">Desulfacinum infernum</name>
    <dbReference type="NCBI Taxonomy" id="35837"/>
    <lineage>
        <taxon>Bacteria</taxon>
        <taxon>Pseudomonadati</taxon>
        <taxon>Thermodesulfobacteriota</taxon>
        <taxon>Syntrophobacteria</taxon>
        <taxon>Syntrophobacterales</taxon>
        <taxon>Syntrophobacteraceae</taxon>
        <taxon>Desulfacinum</taxon>
    </lineage>
</organism>
<dbReference type="PANTHER" id="PTHR42964:SF1">
    <property type="entry name" value="POLYKETIDE BIOSYNTHESIS ENOYL-COA HYDRATASE PKSH-RELATED"/>
    <property type="match status" value="1"/>
</dbReference>
<proteinExistence type="inferred from homology"/>
<keyword evidence="3" id="KW-0413">Isomerase</keyword>
<sequence>MAMKTYETLKVTQEGTVVTVALHRPQVRNAINMQMVHDLMDVVEIVADANDVDVLVLRGSEGIFSQGIDLRDFSLDKPPDIYGLQKWEKMCRQIETLNKFTVAAVEGHCIGGGVQLVLLCDARLAEKKAVFQLNEVKQGFLPGMATFRLAKYVGLGRAKSLVLRGKPFKAEEALALGILDEVCDRVSFEETLQRVVGELRPFHADALELARRLLNECYAVDYETFIGHFLAAQHRAINSQAFRELIVKAASPKKAQNALKG</sequence>
<dbReference type="CDD" id="cd06558">
    <property type="entry name" value="crotonase-like"/>
    <property type="match status" value="1"/>
</dbReference>
<evidence type="ECO:0000313" key="3">
    <source>
        <dbReference type="EMBL" id="HFK98574.1"/>
    </source>
</evidence>
<dbReference type="Gene3D" id="3.90.226.10">
    <property type="entry name" value="2-enoyl-CoA Hydratase, Chain A, domain 1"/>
    <property type="match status" value="1"/>
</dbReference>
<dbReference type="SUPFAM" id="SSF52096">
    <property type="entry name" value="ClpP/crotonase"/>
    <property type="match status" value="1"/>
</dbReference>
<reference evidence="3" key="1">
    <citation type="journal article" date="2020" name="mSystems">
        <title>Genome- and Community-Level Interaction Insights into Carbon Utilization and Element Cycling Functions of Hydrothermarchaeota in Hydrothermal Sediment.</title>
        <authorList>
            <person name="Zhou Z."/>
            <person name="Liu Y."/>
            <person name="Xu W."/>
            <person name="Pan J."/>
            <person name="Luo Z.H."/>
            <person name="Li M."/>
        </authorList>
    </citation>
    <scope>NUCLEOTIDE SEQUENCE [LARGE SCALE GENOMIC DNA]</scope>
    <source>
        <strain evidence="3">SpSt-456</strain>
    </source>
</reference>
<dbReference type="EMBL" id="DSTK01000040">
    <property type="protein sequence ID" value="HFK98574.1"/>
    <property type="molecule type" value="Genomic_DNA"/>
</dbReference>
<dbReference type="GO" id="GO:0016853">
    <property type="term" value="F:isomerase activity"/>
    <property type="evidence" value="ECO:0007669"/>
    <property type="project" value="UniProtKB-KW"/>
</dbReference>
<comment type="caution">
    <text evidence="3">The sequence shown here is derived from an EMBL/GenBank/DDBJ whole genome shotgun (WGS) entry which is preliminary data.</text>
</comment>
<dbReference type="Pfam" id="PF00378">
    <property type="entry name" value="ECH_1"/>
    <property type="match status" value="1"/>
</dbReference>